<evidence type="ECO:0000256" key="1">
    <source>
        <dbReference type="SAM" id="MobiDB-lite"/>
    </source>
</evidence>
<dbReference type="PANTHER" id="PTHR33356">
    <property type="entry name" value="TIP41-LIKE PROTEIN"/>
    <property type="match status" value="1"/>
</dbReference>
<dbReference type="Proteomes" id="UP001229421">
    <property type="component" value="Unassembled WGS sequence"/>
</dbReference>
<keyword evidence="3" id="KW-1185">Reference proteome</keyword>
<accession>A0AAD8KXS4</accession>
<gene>
    <name evidence="2" type="ORF">QVD17_17108</name>
</gene>
<feature type="compositionally biased region" description="Polar residues" evidence="1">
    <location>
        <begin position="209"/>
        <end position="220"/>
    </location>
</feature>
<name>A0AAD8KXS4_TARER</name>
<reference evidence="2" key="1">
    <citation type="journal article" date="2023" name="bioRxiv">
        <title>Improved chromosome-level genome assembly for marigold (Tagetes erecta).</title>
        <authorList>
            <person name="Jiang F."/>
            <person name="Yuan L."/>
            <person name="Wang S."/>
            <person name="Wang H."/>
            <person name="Xu D."/>
            <person name="Wang A."/>
            <person name="Fan W."/>
        </authorList>
    </citation>
    <scope>NUCLEOTIDE SEQUENCE</scope>
    <source>
        <strain evidence="2">WSJ</strain>
        <tissue evidence="2">Leaf</tissue>
    </source>
</reference>
<dbReference type="AlphaFoldDB" id="A0AAD8KXS4"/>
<organism evidence="2 3">
    <name type="scientific">Tagetes erecta</name>
    <name type="common">African marigold</name>
    <dbReference type="NCBI Taxonomy" id="13708"/>
    <lineage>
        <taxon>Eukaryota</taxon>
        <taxon>Viridiplantae</taxon>
        <taxon>Streptophyta</taxon>
        <taxon>Embryophyta</taxon>
        <taxon>Tracheophyta</taxon>
        <taxon>Spermatophyta</taxon>
        <taxon>Magnoliopsida</taxon>
        <taxon>eudicotyledons</taxon>
        <taxon>Gunneridae</taxon>
        <taxon>Pentapetalae</taxon>
        <taxon>asterids</taxon>
        <taxon>campanulids</taxon>
        <taxon>Asterales</taxon>
        <taxon>Asteraceae</taxon>
        <taxon>Asteroideae</taxon>
        <taxon>Heliantheae alliance</taxon>
        <taxon>Tageteae</taxon>
        <taxon>Tagetes</taxon>
    </lineage>
</organism>
<sequence>MANELVHFHDSEADALPWLPTCILNDQIEAFTDSGEDDYHHRFFSKRRSVFNDGVEACGEDDRRFCSTERSYDYKHRHHLQLRSSRKLPTAAQPPLLPLPPHWKNYSKPDHKTKYPTNWAAGGPGMQAVFLVSGQRSGGTGVFLPRTAGNNAEKPKKPAFAPILLPSRVVQALNLNIHGLGLQVKPREHNNNVKGLERDRIRSKKSRDVSSQTCQNRSSSPEIFLPKEWTY</sequence>
<comment type="caution">
    <text evidence="2">The sequence shown here is derived from an EMBL/GenBank/DDBJ whole genome shotgun (WGS) entry which is preliminary data.</text>
</comment>
<dbReference type="PANTHER" id="PTHR33356:SF13">
    <property type="entry name" value="DUF4005 DOMAIN-CONTAINING PROTEIN"/>
    <property type="match status" value="1"/>
</dbReference>
<dbReference type="EMBL" id="JAUHHV010000004">
    <property type="protein sequence ID" value="KAK1428277.1"/>
    <property type="molecule type" value="Genomic_DNA"/>
</dbReference>
<evidence type="ECO:0000313" key="3">
    <source>
        <dbReference type="Proteomes" id="UP001229421"/>
    </source>
</evidence>
<feature type="region of interest" description="Disordered" evidence="1">
    <location>
        <begin position="200"/>
        <end position="220"/>
    </location>
</feature>
<protein>
    <submittedName>
        <fullName evidence="2">Uncharacterized protein</fullName>
    </submittedName>
</protein>
<proteinExistence type="predicted"/>
<evidence type="ECO:0000313" key="2">
    <source>
        <dbReference type="EMBL" id="KAK1428277.1"/>
    </source>
</evidence>